<evidence type="ECO:0000313" key="2">
    <source>
        <dbReference type="EMBL" id="PAV26299.1"/>
    </source>
</evidence>
<comment type="caution">
    <text evidence="2">The sequence shown here is derived from an EMBL/GenBank/DDBJ whole genome shotgun (WGS) entry which is preliminary data.</text>
</comment>
<dbReference type="RefSeq" id="WP_095610703.1">
    <property type="nucleotide sequence ID" value="NZ_NMPM01000032.1"/>
</dbReference>
<dbReference type="InterPro" id="IPR013783">
    <property type="entry name" value="Ig-like_fold"/>
</dbReference>
<evidence type="ECO:0000313" key="4">
    <source>
        <dbReference type="Proteomes" id="UP000218332"/>
    </source>
</evidence>
<dbReference type="Proteomes" id="UP000218332">
    <property type="component" value="Unassembled WGS sequence"/>
</dbReference>
<name>A0A2A2I3K7_9GAMM</name>
<reference evidence="3 5" key="2">
    <citation type="submission" date="2018-04" db="EMBL/GenBank/DDBJ databases">
        <title>Genomic Encyclopedia of Type Strains, Phase IV (KMG-IV): sequencing the most valuable type-strain genomes for metagenomic binning, comparative biology and taxonomic classification.</title>
        <authorList>
            <person name="Goeker M."/>
        </authorList>
    </citation>
    <scope>NUCLEOTIDE SEQUENCE [LARGE SCALE GENOMIC DNA]</scope>
    <source>
        <strain evidence="3 5">DSM 28688</strain>
    </source>
</reference>
<proteinExistence type="predicted"/>
<dbReference type="Gene3D" id="2.60.40.10">
    <property type="entry name" value="Immunoglobulins"/>
    <property type="match status" value="1"/>
</dbReference>
<reference evidence="2 4" key="1">
    <citation type="submission" date="2017-07" db="EMBL/GenBank/DDBJ databases">
        <title>Tamlnaduibacter salinus (Mi-7) genome sequencing.</title>
        <authorList>
            <person name="Verma A."/>
            <person name="Krishnamurthi S."/>
        </authorList>
    </citation>
    <scope>NUCLEOTIDE SEQUENCE [LARGE SCALE GENOMIC DNA]</scope>
    <source>
        <strain evidence="2 4">Mi-7</strain>
    </source>
</reference>
<gene>
    <name evidence="3" type="ORF">C8D92_10278</name>
    <name evidence="2" type="ORF">CF392_06780</name>
</gene>
<keyword evidence="4" id="KW-1185">Reference proteome</keyword>
<dbReference type="SUPFAM" id="SSF141072">
    <property type="entry name" value="CalX-like"/>
    <property type="match status" value="1"/>
</dbReference>
<dbReference type="Gene3D" id="2.60.40.2030">
    <property type="match status" value="1"/>
</dbReference>
<dbReference type="InterPro" id="IPR038081">
    <property type="entry name" value="CalX-like_sf"/>
</dbReference>
<evidence type="ECO:0000256" key="1">
    <source>
        <dbReference type="SAM" id="MobiDB-lite"/>
    </source>
</evidence>
<protein>
    <submittedName>
        <fullName evidence="2">Uncharacterized protein</fullName>
    </submittedName>
</protein>
<dbReference type="EMBL" id="QEKQ01000002">
    <property type="protein sequence ID" value="PVY78044.1"/>
    <property type="molecule type" value="Genomic_DNA"/>
</dbReference>
<feature type="compositionally biased region" description="Polar residues" evidence="1">
    <location>
        <begin position="186"/>
        <end position="198"/>
    </location>
</feature>
<dbReference type="EMBL" id="NMPM01000032">
    <property type="protein sequence ID" value="PAV26299.1"/>
    <property type="molecule type" value="Genomic_DNA"/>
</dbReference>
<sequence length="920" mass="97666">MRGTITRRLRALLKPTRRSAGVIAVLAILIGLSACRTEKPADQPTVLGVPPDEAYLGVEYSYNFGAFGGDDLLDFSLTNAPPWLGLEATSNKARPGIIMRGVPGITGGARGDDDLGTVRNINVTTTDGGQVGAQQFEITVNPNLLSASGESIREGESAQDVEDAGEGERCEQPDLSGRGSHEVTFDTFNDDGTQSGTETRAYDTNPVLVTVELTEPSVQTSKIAFELRSDFDPDSCESDANAQECEFSNSNRDKAQIGKDVVLQGNQPASKDQLPQPDYVDVLDERSGVLTIPRGKTECYLRLELVDDDFPEPAESFEVAFTDVRQGLVHLGEDNEGVNHTVNITDNSPTVRFESVNGLETTALSQGATRQYRAFLTRNGGSVNDTFRVRLGKGEDSNAGGDDFEFRQCDADGTNCSAIDELVFSKSADAGPDENINRREFFIKATGAPGVTADDKNLIVAVDKGYQDGRPGYVRLGQSMTVWLNALTEPLTVAAGATDVAVADEGRSFVAGRSDSPAQGWLQVFDRFGNEESMLTVDAGGAVGDRVVVTQSQRDVTVDNDTEEVNEVAIAFQTDGTIAGASNQGNTDTVIALFRRNDGDEDYTFVWDVQVGTPGADDVRDIRIGSGGSVFIAGETTGTWGGESSSGGEDGYLQRIDSIEEDGGPEKAKVAWTRQYGTVGDDRVTALTLSGSTAHAVGASGQAGNRDFVFASDSGTNDGATVTRAGTARNDRAADATALNDRFWLAGTGPVYTVSRDESNTASLSASGENDRVYGLVFNQTGNVDSAIALDAAGEGSDESVGRPAPLQDDMVFAGVRGIGTGGESLWFSRVRRNLTSEEKNVDDDDELESVDIPSLESIWNVSHEQSGGMALGTGVEVLASDGYQASEITVLIERNDGNGGTEQRLMLFNGDGQPLNPGL</sequence>
<organism evidence="2 4">
    <name type="scientific">Tamilnaduibacter salinus</name>
    <dbReference type="NCBI Taxonomy" id="1484056"/>
    <lineage>
        <taxon>Bacteria</taxon>
        <taxon>Pseudomonadati</taxon>
        <taxon>Pseudomonadota</taxon>
        <taxon>Gammaproteobacteria</taxon>
        <taxon>Pseudomonadales</taxon>
        <taxon>Marinobacteraceae</taxon>
        <taxon>Tamilnaduibacter</taxon>
    </lineage>
</organism>
<dbReference type="OrthoDB" id="6339802at2"/>
<accession>A0A2A2I3K7</accession>
<evidence type="ECO:0000313" key="5">
    <source>
        <dbReference type="Proteomes" id="UP000245887"/>
    </source>
</evidence>
<dbReference type="AlphaFoldDB" id="A0A2A2I3K7"/>
<feature type="region of interest" description="Disordered" evidence="1">
    <location>
        <begin position="147"/>
        <end position="199"/>
    </location>
</feature>
<dbReference type="PROSITE" id="PS51257">
    <property type="entry name" value="PROKAR_LIPOPROTEIN"/>
    <property type="match status" value="1"/>
</dbReference>
<dbReference type="Proteomes" id="UP000245887">
    <property type="component" value="Unassembled WGS sequence"/>
</dbReference>
<evidence type="ECO:0000313" key="3">
    <source>
        <dbReference type="EMBL" id="PVY78044.1"/>
    </source>
</evidence>